<dbReference type="InterPro" id="IPR035892">
    <property type="entry name" value="C2_domain_sf"/>
</dbReference>
<dbReference type="SMART" id="SM00239">
    <property type="entry name" value="C2"/>
    <property type="match status" value="1"/>
</dbReference>
<dbReference type="InterPro" id="IPR000008">
    <property type="entry name" value="C2_dom"/>
</dbReference>
<dbReference type="InterPro" id="IPR010911">
    <property type="entry name" value="Rab_BD"/>
</dbReference>
<dbReference type="CDD" id="cd15747">
    <property type="entry name" value="FYVE_Slp3_4_5"/>
    <property type="match status" value="1"/>
</dbReference>
<organism evidence="4 5">
    <name type="scientific">Necator americanus</name>
    <name type="common">Human hookworm</name>
    <dbReference type="NCBI Taxonomy" id="51031"/>
    <lineage>
        <taxon>Eukaryota</taxon>
        <taxon>Metazoa</taxon>
        <taxon>Ecdysozoa</taxon>
        <taxon>Nematoda</taxon>
        <taxon>Chromadorea</taxon>
        <taxon>Rhabditida</taxon>
        <taxon>Rhabditina</taxon>
        <taxon>Rhabditomorpha</taxon>
        <taxon>Strongyloidea</taxon>
        <taxon>Ancylostomatidae</taxon>
        <taxon>Bunostominae</taxon>
        <taxon>Necator</taxon>
    </lineage>
</organism>
<dbReference type="InterPro" id="IPR041282">
    <property type="entry name" value="FYVE_2"/>
</dbReference>
<feature type="region of interest" description="Disordered" evidence="1">
    <location>
        <begin position="513"/>
        <end position="553"/>
    </location>
</feature>
<evidence type="ECO:0008006" key="6">
    <source>
        <dbReference type="Google" id="ProtNLM"/>
    </source>
</evidence>
<dbReference type="PROSITE" id="PS50916">
    <property type="entry name" value="RABBD"/>
    <property type="match status" value="1"/>
</dbReference>
<feature type="region of interest" description="Disordered" evidence="1">
    <location>
        <begin position="832"/>
        <end position="892"/>
    </location>
</feature>
<sequence>MENTETENIEYSRHPERIDNFLNRKEITMSKRSKSLPPSVMSVEVVEEIFEQLKGLSPREQAIIRPVLERDLEFQRREKARVRQLKSMVDMHLIDQGQPPPMSARRKSAYGLMNSMSSDSMLSVCSLRSNKPALPRPVPEPPSGRVCFHCHTRLGILFNAGTRCSKCGRLLCGDCRRGTARSKWLCQSCYAQRELKAASGEWVEGGDPAEISEVLLAQMRRAAMEKEKQEEKCTDTDQPRTPMVSKRNLTLPTIATPSLLAVPSESEIADNNKQAASQKFWGGSPSPRSPHQNLPGSPNYVRVTESSPSPSRLNPGTHGSRETIGSPSPRHTPSFTLPSSPTGRIGVLPITEVAPPTPTTPGQIRSPLSETRRLAFANSKSSGSRTTSDNNEKYLQPVDKRLQRGPPTDSMEELDQRPREPRTGTLPSPQSYRAHPSGNAQGAKMRNDKVTNLHATGAPNPDMRQHAQMRPTSKDRLCANRTTGRTSAAGEYEAVEPSSPVCDNAVRRQRLPSQGPVTVRKVKAQASDRLDVSGRESRRSSGISLQSRSGSQDGRMYKVDHVTPASSRDSLSVTSFATEVSGDVCTRSSVASQATCEKTTFLGEIQLILSYDIRSACFCVHVIQCRSLPHFGSHRPNPYVKVLLVPRDSSATVLKNKTTPRKADADPVFDQILKFPRITKSELEQYQLVVSVWHKDLLTQNAPIAEAAISLRDYDWDTTCPVWYQLEGKTVASTNGSMSMENGDSPRSHSPDVLTVGSGTTDRSSVTASTRRTVFRNTSTSSSASSRNSRGVRKQESGGPITEKSRASKSLFKVVRALRFVIASKQRNPNSRLKKAVLQRKADGAEEERDSSKGTGGKSVELEHDIPKPESKRPPSKESEVEDQATDWTIWV</sequence>
<dbReference type="PANTHER" id="PTHR45716">
    <property type="entry name" value="BITESIZE, ISOFORM I"/>
    <property type="match status" value="1"/>
</dbReference>
<evidence type="ECO:0000259" key="3">
    <source>
        <dbReference type="PROSITE" id="PS50916"/>
    </source>
</evidence>
<feature type="compositionally biased region" description="Low complexity" evidence="1">
    <location>
        <begin position="540"/>
        <end position="552"/>
    </location>
</feature>
<keyword evidence="5" id="KW-1185">Reference proteome</keyword>
<feature type="compositionally biased region" description="Polar residues" evidence="1">
    <location>
        <begin position="323"/>
        <end position="342"/>
    </location>
</feature>
<dbReference type="SUPFAM" id="SSF49562">
    <property type="entry name" value="C2 domain (Calcium/lipid-binding domain, CaLB)"/>
    <property type="match status" value="1"/>
</dbReference>
<comment type="caution">
    <text evidence="4">The sequence shown here is derived from an EMBL/GenBank/DDBJ whole genome shotgun (WGS) entry which is preliminary data.</text>
</comment>
<gene>
    <name evidence="4" type="primary">Necator_chrI.g2722</name>
    <name evidence="4" type="ORF">RB195_006594</name>
</gene>
<reference evidence="4 5" key="1">
    <citation type="submission" date="2023-08" db="EMBL/GenBank/DDBJ databases">
        <title>A Necator americanus chromosomal reference genome.</title>
        <authorList>
            <person name="Ilik V."/>
            <person name="Petrzelkova K.J."/>
            <person name="Pardy F."/>
            <person name="Fuh T."/>
            <person name="Niatou-Singa F.S."/>
            <person name="Gouil Q."/>
            <person name="Baker L."/>
            <person name="Ritchie M.E."/>
            <person name="Jex A.R."/>
            <person name="Gazzola D."/>
            <person name="Li H."/>
            <person name="Toshio Fujiwara R."/>
            <person name="Zhan B."/>
            <person name="Aroian R.V."/>
            <person name="Pafco B."/>
            <person name="Schwarz E.M."/>
        </authorList>
    </citation>
    <scope>NUCLEOTIDE SEQUENCE [LARGE SCALE GENOMIC DNA]</scope>
    <source>
        <strain evidence="4 5">Aroian</strain>
        <tissue evidence="4">Whole animal</tissue>
    </source>
</reference>
<feature type="compositionally biased region" description="Basic and acidic residues" evidence="1">
    <location>
        <begin position="222"/>
        <end position="238"/>
    </location>
</feature>
<protein>
    <recommendedName>
        <fullName evidence="6">C2 domain protein</fullName>
    </recommendedName>
</protein>
<accession>A0ABR1BX53</accession>
<feature type="compositionally biased region" description="Polar residues" evidence="1">
    <location>
        <begin position="360"/>
        <end position="369"/>
    </location>
</feature>
<dbReference type="EMBL" id="JAVFWL010000001">
    <property type="protein sequence ID" value="KAK6729641.1"/>
    <property type="molecule type" value="Genomic_DNA"/>
</dbReference>
<dbReference type="PROSITE" id="PS50004">
    <property type="entry name" value="C2"/>
    <property type="match status" value="1"/>
</dbReference>
<feature type="domain" description="RabBD" evidence="3">
    <location>
        <begin position="50"/>
        <end position="206"/>
    </location>
</feature>
<name>A0ABR1BX53_NECAM</name>
<feature type="compositionally biased region" description="Polar residues" evidence="1">
    <location>
        <begin position="304"/>
        <end position="314"/>
    </location>
</feature>
<feature type="compositionally biased region" description="Basic and acidic residues" evidence="1">
    <location>
        <begin position="526"/>
        <end position="539"/>
    </location>
</feature>
<feature type="region of interest" description="Disordered" evidence="1">
    <location>
        <begin position="452"/>
        <end position="471"/>
    </location>
</feature>
<feature type="compositionally biased region" description="Basic and acidic residues" evidence="1">
    <location>
        <begin position="860"/>
        <end position="879"/>
    </location>
</feature>
<feature type="domain" description="C2" evidence="2">
    <location>
        <begin position="601"/>
        <end position="724"/>
    </location>
</feature>
<evidence type="ECO:0000313" key="5">
    <source>
        <dbReference type="Proteomes" id="UP001303046"/>
    </source>
</evidence>
<feature type="region of interest" description="Disordered" evidence="1">
    <location>
        <begin position="734"/>
        <end position="805"/>
    </location>
</feature>
<dbReference type="Gene3D" id="2.60.40.150">
    <property type="entry name" value="C2 domain"/>
    <property type="match status" value="1"/>
</dbReference>
<evidence type="ECO:0000256" key="1">
    <source>
        <dbReference type="SAM" id="MobiDB-lite"/>
    </source>
</evidence>
<feature type="compositionally biased region" description="Polar residues" evidence="1">
    <location>
        <begin position="757"/>
        <end position="772"/>
    </location>
</feature>
<dbReference type="SUPFAM" id="SSF57903">
    <property type="entry name" value="FYVE/PHD zinc finger"/>
    <property type="match status" value="1"/>
</dbReference>
<feature type="compositionally biased region" description="Low complexity" evidence="1">
    <location>
        <begin position="776"/>
        <end position="789"/>
    </location>
</feature>
<evidence type="ECO:0000259" key="2">
    <source>
        <dbReference type="PROSITE" id="PS50004"/>
    </source>
</evidence>
<dbReference type="Pfam" id="PF02318">
    <property type="entry name" value="FYVE_2"/>
    <property type="match status" value="1"/>
</dbReference>
<dbReference type="Pfam" id="PF00168">
    <property type="entry name" value="C2"/>
    <property type="match status" value="1"/>
</dbReference>
<dbReference type="Gene3D" id="3.30.40.10">
    <property type="entry name" value="Zinc/RING finger domain, C3HC4 (zinc finger)"/>
    <property type="match status" value="1"/>
</dbReference>
<feature type="region of interest" description="Disordered" evidence="1">
    <location>
        <begin position="265"/>
        <end position="446"/>
    </location>
</feature>
<feature type="compositionally biased region" description="Polar residues" evidence="1">
    <location>
        <begin position="378"/>
        <end position="389"/>
    </location>
</feature>
<dbReference type="PANTHER" id="PTHR45716:SF2">
    <property type="entry name" value="BITESIZE, ISOFORM I"/>
    <property type="match status" value="1"/>
</dbReference>
<dbReference type="Proteomes" id="UP001303046">
    <property type="component" value="Unassembled WGS sequence"/>
</dbReference>
<feature type="region of interest" description="Disordered" evidence="1">
    <location>
        <begin position="222"/>
        <end position="250"/>
    </location>
</feature>
<dbReference type="InterPro" id="IPR011011">
    <property type="entry name" value="Znf_FYVE_PHD"/>
</dbReference>
<proteinExistence type="predicted"/>
<dbReference type="InterPro" id="IPR013083">
    <property type="entry name" value="Znf_RING/FYVE/PHD"/>
</dbReference>
<evidence type="ECO:0000313" key="4">
    <source>
        <dbReference type="EMBL" id="KAK6729641.1"/>
    </source>
</evidence>